<dbReference type="InterPro" id="IPR050546">
    <property type="entry name" value="Glycosyl_Hydrlase_16"/>
</dbReference>
<accession>A0AAD9VXN1</accession>
<protein>
    <recommendedName>
        <fullName evidence="3">GH16 domain-containing protein</fullName>
    </recommendedName>
</protein>
<reference evidence="1" key="1">
    <citation type="submission" date="2023-06" db="EMBL/GenBank/DDBJ databases">
        <authorList>
            <person name="Noh H."/>
        </authorList>
    </citation>
    <scope>NUCLEOTIDE SEQUENCE</scope>
    <source>
        <strain evidence="1">DUCC20226</strain>
    </source>
</reference>
<dbReference type="PANTHER" id="PTHR10963:SF24">
    <property type="entry name" value="GLYCOSIDASE C21B10.07-RELATED"/>
    <property type="match status" value="1"/>
</dbReference>
<proteinExistence type="predicted"/>
<dbReference type="Pfam" id="PF26113">
    <property type="entry name" value="GH16_XgeA"/>
    <property type="match status" value="1"/>
</dbReference>
<sequence length="391" mass="42880">MALGAMASDMSNYTFAAAYNHTNFFEKFGFFESKLDTGSIYDVDPTGGYVQYQNRTVAEDMGLVAVQETQVYIGVDTEKKYDPGAYGRKSVRLQSWDAFNHGLFVANFTHLPKPTCGAWPAFWTFGWPWPDLGEFDIMENWNSRDFNRNTAMINGSQATCGIKATDMSSEIESYNCDAHAPGQYWYQGCSSNNYNDTAFGSREGGVYALEWTGGHAKVWSWSHADVPADLVEGRPSPRDWGTPSYAIVGCDMDKGWRDQRIVLNIGFCGVAGQDGTQPYTKNHWGQCAASTGYGSCTSYVANNPGDFANSYFLVKDIVVYRDASVDAGIVSENHYGHPTIPAPTSTALDPSGTARTIQAADSSGTSPRHASKVIFFIESIFTVFGIAFTSV</sequence>
<dbReference type="EMBL" id="JAUJFL010000008">
    <property type="protein sequence ID" value="KAK2598559.1"/>
    <property type="molecule type" value="Genomic_DNA"/>
</dbReference>
<dbReference type="SUPFAM" id="SSF49899">
    <property type="entry name" value="Concanavalin A-like lectins/glucanases"/>
    <property type="match status" value="1"/>
</dbReference>
<gene>
    <name evidence="1" type="ORF">N8I77_011962</name>
</gene>
<name>A0AAD9VXN1_PHOAM</name>
<evidence type="ECO:0008006" key="3">
    <source>
        <dbReference type="Google" id="ProtNLM"/>
    </source>
</evidence>
<keyword evidence="2" id="KW-1185">Reference proteome</keyword>
<dbReference type="Gene3D" id="2.60.120.200">
    <property type="match status" value="1"/>
</dbReference>
<dbReference type="PANTHER" id="PTHR10963">
    <property type="entry name" value="GLYCOSYL HYDROLASE-RELATED"/>
    <property type="match status" value="1"/>
</dbReference>
<dbReference type="AlphaFoldDB" id="A0AAD9VXN1"/>
<evidence type="ECO:0000313" key="1">
    <source>
        <dbReference type="EMBL" id="KAK2598559.1"/>
    </source>
</evidence>
<comment type="caution">
    <text evidence="1">The sequence shown here is derived from an EMBL/GenBank/DDBJ whole genome shotgun (WGS) entry which is preliminary data.</text>
</comment>
<dbReference type="GO" id="GO:0009251">
    <property type="term" value="P:glucan catabolic process"/>
    <property type="evidence" value="ECO:0007669"/>
    <property type="project" value="TreeGrafter"/>
</dbReference>
<dbReference type="Proteomes" id="UP001265746">
    <property type="component" value="Unassembled WGS sequence"/>
</dbReference>
<evidence type="ECO:0000313" key="2">
    <source>
        <dbReference type="Proteomes" id="UP001265746"/>
    </source>
</evidence>
<dbReference type="InterPro" id="IPR013320">
    <property type="entry name" value="ConA-like_dom_sf"/>
</dbReference>
<organism evidence="1 2">
    <name type="scientific">Phomopsis amygdali</name>
    <name type="common">Fusicoccum amygdali</name>
    <dbReference type="NCBI Taxonomy" id="1214568"/>
    <lineage>
        <taxon>Eukaryota</taxon>
        <taxon>Fungi</taxon>
        <taxon>Dikarya</taxon>
        <taxon>Ascomycota</taxon>
        <taxon>Pezizomycotina</taxon>
        <taxon>Sordariomycetes</taxon>
        <taxon>Sordariomycetidae</taxon>
        <taxon>Diaporthales</taxon>
        <taxon>Diaporthaceae</taxon>
        <taxon>Diaporthe</taxon>
    </lineage>
</organism>